<evidence type="ECO:0000313" key="3">
    <source>
        <dbReference type="Proteomes" id="UP000215914"/>
    </source>
</evidence>
<dbReference type="OMA" id="WFITERQ"/>
<sequence length="212" mass="24648">MIRINNIRHDFTQHPLHKEMTTIPRGRGKSSSYGRSQTPSYRGRGHNSANNNRQDMVLAQIGNRRLIASNIASSSNEVISSTNTGDIQINQNDSLYEKIMDLIKAQKEKEITKPPTYATTVQDNDEDDSWFITERQKKIIILNQEDIKLLDDPWVLMQKYLDPASIVDILFVKIYHHIFSFHVLFYFPCFMPKPPCIYVLVFLYSCQEHNKV</sequence>
<dbReference type="InParanoid" id="A0A251S0M6"/>
<dbReference type="Proteomes" id="UP000215914">
    <property type="component" value="Chromosome 16"/>
</dbReference>
<organism evidence="2 3">
    <name type="scientific">Helianthus annuus</name>
    <name type="common">Common sunflower</name>
    <dbReference type="NCBI Taxonomy" id="4232"/>
    <lineage>
        <taxon>Eukaryota</taxon>
        <taxon>Viridiplantae</taxon>
        <taxon>Streptophyta</taxon>
        <taxon>Embryophyta</taxon>
        <taxon>Tracheophyta</taxon>
        <taxon>Spermatophyta</taxon>
        <taxon>Magnoliopsida</taxon>
        <taxon>eudicotyledons</taxon>
        <taxon>Gunneridae</taxon>
        <taxon>Pentapetalae</taxon>
        <taxon>asterids</taxon>
        <taxon>campanulids</taxon>
        <taxon>Asterales</taxon>
        <taxon>Asteraceae</taxon>
        <taxon>Asteroideae</taxon>
        <taxon>Heliantheae alliance</taxon>
        <taxon>Heliantheae</taxon>
        <taxon>Helianthus</taxon>
    </lineage>
</organism>
<name>A0A251S0M6_HELAN</name>
<evidence type="ECO:0000313" key="2">
    <source>
        <dbReference type="EMBL" id="OTF92003.1"/>
    </source>
</evidence>
<dbReference type="EMBL" id="CM007905">
    <property type="protein sequence ID" value="OTF92003.1"/>
    <property type="molecule type" value="Genomic_DNA"/>
</dbReference>
<proteinExistence type="predicted"/>
<keyword evidence="3" id="KW-1185">Reference proteome</keyword>
<protein>
    <submittedName>
        <fullName evidence="2">Uncharacterized protein</fullName>
    </submittedName>
</protein>
<accession>A0A251S0M6</accession>
<evidence type="ECO:0000256" key="1">
    <source>
        <dbReference type="SAM" id="MobiDB-lite"/>
    </source>
</evidence>
<gene>
    <name evidence="2" type="ORF">HannXRQ_Chr16g0517121</name>
</gene>
<feature type="region of interest" description="Disordered" evidence="1">
    <location>
        <begin position="18"/>
        <end position="51"/>
    </location>
</feature>
<dbReference type="AlphaFoldDB" id="A0A251S0M6"/>
<reference evidence="3" key="1">
    <citation type="journal article" date="2017" name="Nature">
        <title>The sunflower genome provides insights into oil metabolism, flowering and Asterid evolution.</title>
        <authorList>
            <person name="Badouin H."/>
            <person name="Gouzy J."/>
            <person name="Grassa C.J."/>
            <person name="Murat F."/>
            <person name="Staton S.E."/>
            <person name="Cottret L."/>
            <person name="Lelandais-Briere C."/>
            <person name="Owens G.L."/>
            <person name="Carrere S."/>
            <person name="Mayjonade B."/>
            <person name="Legrand L."/>
            <person name="Gill N."/>
            <person name="Kane N.C."/>
            <person name="Bowers J.E."/>
            <person name="Hubner S."/>
            <person name="Bellec A."/>
            <person name="Berard A."/>
            <person name="Berges H."/>
            <person name="Blanchet N."/>
            <person name="Boniface M.C."/>
            <person name="Brunel D."/>
            <person name="Catrice O."/>
            <person name="Chaidir N."/>
            <person name="Claudel C."/>
            <person name="Donnadieu C."/>
            <person name="Faraut T."/>
            <person name="Fievet G."/>
            <person name="Helmstetter N."/>
            <person name="King M."/>
            <person name="Knapp S.J."/>
            <person name="Lai Z."/>
            <person name="Le Paslier M.C."/>
            <person name="Lippi Y."/>
            <person name="Lorenzon L."/>
            <person name="Mandel J.R."/>
            <person name="Marage G."/>
            <person name="Marchand G."/>
            <person name="Marquand E."/>
            <person name="Bret-Mestries E."/>
            <person name="Morien E."/>
            <person name="Nambeesan S."/>
            <person name="Nguyen T."/>
            <person name="Pegot-Espagnet P."/>
            <person name="Pouilly N."/>
            <person name="Raftis F."/>
            <person name="Sallet E."/>
            <person name="Schiex T."/>
            <person name="Thomas J."/>
            <person name="Vandecasteele C."/>
            <person name="Vares D."/>
            <person name="Vear F."/>
            <person name="Vautrin S."/>
            <person name="Crespi M."/>
            <person name="Mangin B."/>
            <person name="Burke J.M."/>
            <person name="Salse J."/>
            <person name="Munos S."/>
            <person name="Vincourt P."/>
            <person name="Rieseberg L.H."/>
            <person name="Langlade N.B."/>
        </authorList>
    </citation>
    <scope>NUCLEOTIDE SEQUENCE [LARGE SCALE GENOMIC DNA]</scope>
    <source>
        <strain evidence="3">cv. SF193</strain>
    </source>
</reference>